<dbReference type="InterPro" id="IPR006448">
    <property type="entry name" value="Phage_term_ssu_P27"/>
</dbReference>
<feature type="non-terminal residue" evidence="1">
    <location>
        <position position="1"/>
    </location>
</feature>
<reference evidence="1" key="1">
    <citation type="journal article" date="2015" name="Nature">
        <title>Complex archaea that bridge the gap between prokaryotes and eukaryotes.</title>
        <authorList>
            <person name="Spang A."/>
            <person name="Saw J.H."/>
            <person name="Jorgensen S.L."/>
            <person name="Zaremba-Niedzwiedzka K."/>
            <person name="Martijn J."/>
            <person name="Lind A.E."/>
            <person name="van Eijk R."/>
            <person name="Schleper C."/>
            <person name="Guy L."/>
            <person name="Ettema T.J."/>
        </authorList>
    </citation>
    <scope>NUCLEOTIDE SEQUENCE</scope>
</reference>
<dbReference type="EMBL" id="LAZR01010690">
    <property type="protein sequence ID" value="KKM65637.1"/>
    <property type="molecule type" value="Genomic_DNA"/>
</dbReference>
<proteinExistence type="predicted"/>
<accession>A0A0F9M921</accession>
<dbReference type="Pfam" id="PF05119">
    <property type="entry name" value="Terminase_4"/>
    <property type="match status" value="1"/>
</dbReference>
<evidence type="ECO:0000313" key="1">
    <source>
        <dbReference type="EMBL" id="KKM65637.1"/>
    </source>
</evidence>
<sequence length="80" mass="9184">EFVQKYGLSFPMKRIIGKGKDATTEIIGFQPFPEVTQRNKLSVELRRLEAEFGLTPAARARIEVEVTEKPAPVRKRERRA</sequence>
<dbReference type="AlphaFoldDB" id="A0A0F9M921"/>
<protein>
    <submittedName>
        <fullName evidence="1">Uncharacterized protein</fullName>
    </submittedName>
</protein>
<name>A0A0F9M921_9ZZZZ</name>
<organism evidence="1">
    <name type="scientific">marine sediment metagenome</name>
    <dbReference type="NCBI Taxonomy" id="412755"/>
    <lineage>
        <taxon>unclassified sequences</taxon>
        <taxon>metagenomes</taxon>
        <taxon>ecological metagenomes</taxon>
    </lineage>
</organism>
<gene>
    <name evidence="1" type="ORF">LCGC14_1489240</name>
</gene>
<comment type="caution">
    <text evidence="1">The sequence shown here is derived from an EMBL/GenBank/DDBJ whole genome shotgun (WGS) entry which is preliminary data.</text>
</comment>